<dbReference type="EMBL" id="OX465081">
    <property type="protein sequence ID" value="CAI9288708.1"/>
    <property type="molecule type" value="Genomic_DNA"/>
</dbReference>
<evidence type="ECO:0000313" key="2">
    <source>
        <dbReference type="Proteomes" id="UP001177003"/>
    </source>
</evidence>
<accession>A0AA35ZAN1</accession>
<organism evidence="1 2">
    <name type="scientific">Lactuca saligna</name>
    <name type="common">Willowleaf lettuce</name>
    <dbReference type="NCBI Taxonomy" id="75948"/>
    <lineage>
        <taxon>Eukaryota</taxon>
        <taxon>Viridiplantae</taxon>
        <taxon>Streptophyta</taxon>
        <taxon>Embryophyta</taxon>
        <taxon>Tracheophyta</taxon>
        <taxon>Spermatophyta</taxon>
        <taxon>Magnoliopsida</taxon>
        <taxon>eudicotyledons</taxon>
        <taxon>Gunneridae</taxon>
        <taxon>Pentapetalae</taxon>
        <taxon>asterids</taxon>
        <taxon>campanulids</taxon>
        <taxon>Asterales</taxon>
        <taxon>Asteraceae</taxon>
        <taxon>Cichorioideae</taxon>
        <taxon>Cichorieae</taxon>
        <taxon>Lactucinae</taxon>
        <taxon>Lactuca</taxon>
    </lineage>
</organism>
<protein>
    <submittedName>
        <fullName evidence="1">Uncharacterized protein</fullName>
    </submittedName>
</protein>
<sequence length="122" mass="14239">MTPKAFKFRSFIKVANVSSSDNGVDQLLFAFYLKYMKPQYETWSMIKITTVKVTGSIETDSFPNAKFKVIKGSESQVHEITLAYLPCINPYDWIMLYNILMREEQKYKPVVSYLKLLILSYI</sequence>
<dbReference type="Proteomes" id="UP001177003">
    <property type="component" value="Chromosome 5"/>
</dbReference>
<dbReference type="AlphaFoldDB" id="A0AA35ZAN1"/>
<name>A0AA35ZAN1_LACSI</name>
<reference evidence="1" key="1">
    <citation type="submission" date="2023-04" db="EMBL/GenBank/DDBJ databases">
        <authorList>
            <person name="Vijverberg K."/>
            <person name="Xiong W."/>
            <person name="Schranz E."/>
        </authorList>
    </citation>
    <scope>NUCLEOTIDE SEQUENCE</scope>
</reference>
<proteinExistence type="predicted"/>
<gene>
    <name evidence="1" type="ORF">LSALG_LOCUS27984</name>
</gene>
<evidence type="ECO:0000313" key="1">
    <source>
        <dbReference type="EMBL" id="CAI9288708.1"/>
    </source>
</evidence>
<keyword evidence="2" id="KW-1185">Reference proteome</keyword>